<dbReference type="InterPro" id="IPR004358">
    <property type="entry name" value="Sig_transdc_His_kin-like_C"/>
</dbReference>
<dbReference type="InterPro" id="IPR036890">
    <property type="entry name" value="HATPase_C_sf"/>
</dbReference>
<protein>
    <recommendedName>
        <fullName evidence="2">histidine kinase</fullName>
        <ecNumber evidence="2">2.7.13.3</ecNumber>
    </recommendedName>
</protein>
<evidence type="ECO:0000256" key="8">
    <source>
        <dbReference type="SAM" id="Phobius"/>
    </source>
</evidence>
<dbReference type="InterPro" id="IPR005467">
    <property type="entry name" value="His_kinase_dom"/>
</dbReference>
<name>A0A7X5BXC3_9BACL</name>
<comment type="caution">
    <text evidence="10">The sequence shown here is derived from an EMBL/GenBank/DDBJ whole genome shotgun (WGS) entry which is preliminary data.</text>
</comment>
<dbReference type="EMBL" id="JAAAMU010000007">
    <property type="protein sequence ID" value="NBC70323.1"/>
    <property type="molecule type" value="Genomic_DNA"/>
</dbReference>
<dbReference type="InterPro" id="IPR010559">
    <property type="entry name" value="Sig_transdc_His_kin_internal"/>
</dbReference>
<dbReference type="Pfam" id="PF06580">
    <property type="entry name" value="His_kinase"/>
    <property type="match status" value="1"/>
</dbReference>
<evidence type="ECO:0000256" key="4">
    <source>
        <dbReference type="ARBA" id="ARBA00022741"/>
    </source>
</evidence>
<comment type="catalytic activity">
    <reaction evidence="1">
        <text>ATP + protein L-histidine = ADP + protein N-phospho-L-histidine.</text>
        <dbReference type="EC" id="2.7.13.3"/>
    </reaction>
</comment>
<evidence type="ECO:0000313" key="10">
    <source>
        <dbReference type="EMBL" id="NBC70323.1"/>
    </source>
</evidence>
<keyword evidence="8" id="KW-1133">Transmembrane helix</keyword>
<accession>A0A7X5BXC3</accession>
<keyword evidence="6" id="KW-0067">ATP-binding</keyword>
<evidence type="ECO:0000256" key="6">
    <source>
        <dbReference type="ARBA" id="ARBA00022840"/>
    </source>
</evidence>
<dbReference type="GO" id="GO:0016020">
    <property type="term" value="C:membrane"/>
    <property type="evidence" value="ECO:0007669"/>
    <property type="project" value="InterPro"/>
</dbReference>
<evidence type="ECO:0000256" key="5">
    <source>
        <dbReference type="ARBA" id="ARBA00022777"/>
    </source>
</evidence>
<evidence type="ECO:0000256" key="3">
    <source>
        <dbReference type="ARBA" id="ARBA00022679"/>
    </source>
</evidence>
<dbReference type="CDD" id="cd00075">
    <property type="entry name" value="HATPase"/>
    <property type="match status" value="1"/>
</dbReference>
<dbReference type="Gene3D" id="3.30.565.10">
    <property type="entry name" value="Histidine kinase-like ATPase, C-terminal domain"/>
    <property type="match status" value="1"/>
</dbReference>
<evidence type="ECO:0000256" key="7">
    <source>
        <dbReference type="ARBA" id="ARBA00023012"/>
    </source>
</evidence>
<dbReference type="GO" id="GO:0000155">
    <property type="term" value="F:phosphorelay sensor kinase activity"/>
    <property type="evidence" value="ECO:0007669"/>
    <property type="project" value="InterPro"/>
</dbReference>
<reference evidence="10 11" key="1">
    <citation type="submission" date="2020-01" db="EMBL/GenBank/DDBJ databases">
        <title>Paenibacillus soybeanensis sp. nov. isolated from the nodules of soybean (Glycine max(L.) Merr).</title>
        <authorList>
            <person name="Wang H."/>
        </authorList>
    </citation>
    <scope>NUCLEOTIDE SEQUENCE [LARGE SCALE GENOMIC DNA]</scope>
    <source>
        <strain evidence="10 11">DSM 23054</strain>
    </source>
</reference>
<keyword evidence="8" id="KW-0812">Transmembrane</keyword>
<keyword evidence="11" id="KW-1185">Reference proteome</keyword>
<dbReference type="AlphaFoldDB" id="A0A7X5BXC3"/>
<dbReference type="SMART" id="SM00387">
    <property type="entry name" value="HATPase_c"/>
    <property type="match status" value="1"/>
</dbReference>
<gene>
    <name evidence="10" type="ORF">GT003_15085</name>
</gene>
<dbReference type="SUPFAM" id="SSF55874">
    <property type="entry name" value="ATPase domain of HSP90 chaperone/DNA topoisomerase II/histidine kinase"/>
    <property type="match status" value="1"/>
</dbReference>
<evidence type="ECO:0000256" key="1">
    <source>
        <dbReference type="ARBA" id="ARBA00000085"/>
    </source>
</evidence>
<feature type="transmembrane region" description="Helical" evidence="8">
    <location>
        <begin position="288"/>
        <end position="311"/>
    </location>
</feature>
<evidence type="ECO:0000313" key="11">
    <source>
        <dbReference type="Proteomes" id="UP000558113"/>
    </source>
</evidence>
<keyword evidence="7" id="KW-0902">Two-component regulatory system</keyword>
<dbReference type="Pfam" id="PF02518">
    <property type="entry name" value="HATPase_c"/>
    <property type="match status" value="1"/>
</dbReference>
<dbReference type="InterPro" id="IPR050640">
    <property type="entry name" value="Bact_2-comp_sensor_kinase"/>
</dbReference>
<dbReference type="PANTHER" id="PTHR34220:SF7">
    <property type="entry name" value="SENSOR HISTIDINE KINASE YPDA"/>
    <property type="match status" value="1"/>
</dbReference>
<evidence type="ECO:0000259" key="9">
    <source>
        <dbReference type="PROSITE" id="PS50109"/>
    </source>
</evidence>
<keyword evidence="5" id="KW-0418">Kinase</keyword>
<sequence>MVRVPNGVLLPHSLKTRLIIVLLLASFIPVSLIGGISYYTIYHLLANKLEKGVQSTLEQEKMSLDNTLNNLDYASQQLTLFGDIRNHYNDFIGQSDPLERGAIEKDVYKFTTIVNYTNPDLGLMTYYLPGNDTYLFSNMNVSPNLHIQQFPHISTPYAGLEFLGPHRTLYPYSDNRVLSVLRTVSGGAGDPPIAVYIETNFKVFQDRLSSLPYGLPIKHILLNTDGSTIYSEDEKAFPLQAAFEPDKLMGRTYFEQGDYVLFASQGRHGWTLITAVKKKEFFREQNEWIVRFVMVGFLSIVASLGLAWLIWRMIYRPLIRLNRYLQHAAATRFNEPVKYTGVLEFDDLLGTFGYMKGEIMLLLNEIGERERNKRKLEVEKLMYQINPHFIHNTLNTVQWLAKMNGQRDIFDLVSDFIEVLDYNLGKEGKIVTVRQELKALGDYVRLQQMRYQHSFRVDYDVDDDVLELPFLRFLLQPLVENSLYHGFRNKDGFVLVSIKREGDRYLIIHIRDNGEGMPPEKVNQLFEQPDRVAKKVGLGIGLSYVQNMIHTHYGEPYRLEVVSELGIGTTMTIRLPLEIGGELE</sequence>
<evidence type="ECO:0000256" key="2">
    <source>
        <dbReference type="ARBA" id="ARBA00012438"/>
    </source>
</evidence>
<proteinExistence type="predicted"/>
<dbReference type="GO" id="GO:0005524">
    <property type="term" value="F:ATP binding"/>
    <property type="evidence" value="ECO:0007669"/>
    <property type="project" value="UniProtKB-KW"/>
</dbReference>
<dbReference type="EC" id="2.7.13.3" evidence="2"/>
<keyword evidence="8" id="KW-0472">Membrane</keyword>
<feature type="transmembrane region" description="Helical" evidence="8">
    <location>
        <begin position="18"/>
        <end position="41"/>
    </location>
</feature>
<dbReference type="Proteomes" id="UP000558113">
    <property type="component" value="Unassembled WGS sequence"/>
</dbReference>
<keyword evidence="4" id="KW-0547">Nucleotide-binding</keyword>
<dbReference type="RefSeq" id="WP_161699171.1">
    <property type="nucleotide sequence ID" value="NZ_JAAAMU010000007.1"/>
</dbReference>
<dbReference type="InterPro" id="IPR003594">
    <property type="entry name" value="HATPase_dom"/>
</dbReference>
<dbReference type="PRINTS" id="PR00344">
    <property type="entry name" value="BCTRLSENSOR"/>
</dbReference>
<dbReference type="PANTHER" id="PTHR34220">
    <property type="entry name" value="SENSOR HISTIDINE KINASE YPDA"/>
    <property type="match status" value="1"/>
</dbReference>
<dbReference type="PROSITE" id="PS50109">
    <property type="entry name" value="HIS_KIN"/>
    <property type="match status" value="1"/>
</dbReference>
<dbReference type="Gene3D" id="6.10.340.10">
    <property type="match status" value="1"/>
</dbReference>
<feature type="domain" description="Histidine kinase" evidence="9">
    <location>
        <begin position="471"/>
        <end position="579"/>
    </location>
</feature>
<dbReference type="OrthoDB" id="9776552at2"/>
<keyword evidence="3" id="KW-0808">Transferase</keyword>
<organism evidence="10 11">
    <name type="scientific">Paenibacillus sacheonensis</name>
    <dbReference type="NCBI Taxonomy" id="742054"/>
    <lineage>
        <taxon>Bacteria</taxon>
        <taxon>Bacillati</taxon>
        <taxon>Bacillota</taxon>
        <taxon>Bacilli</taxon>
        <taxon>Bacillales</taxon>
        <taxon>Paenibacillaceae</taxon>
        <taxon>Paenibacillus</taxon>
    </lineage>
</organism>